<evidence type="ECO:0000259" key="1">
    <source>
        <dbReference type="Pfam" id="PF02698"/>
    </source>
</evidence>
<evidence type="ECO:0000313" key="3">
    <source>
        <dbReference type="Proteomes" id="UP000031672"/>
    </source>
</evidence>
<dbReference type="InterPro" id="IPR003848">
    <property type="entry name" value="DUF218"/>
</dbReference>
<gene>
    <name evidence="2" type="ORF">OJ16_13220</name>
</gene>
<reference evidence="2 3" key="1">
    <citation type="submission" date="2014-11" db="EMBL/GenBank/DDBJ databases">
        <title>Draft Genome Sequence of Vibrio piscirenalis strains CECT 8603T and CECT 8604, two marine Gammaproteobacterium isolated from cultured gilthead sea bream (Sparus aurata).</title>
        <authorList>
            <person name="Arahal D.R."/>
            <person name="Rodrigo-Torres L."/>
            <person name="Lucena T."/>
            <person name="Pujalte M.J."/>
        </authorList>
    </citation>
    <scope>NUCLEOTIDE SEQUENCE [LARGE SCALE GENOMIC DNA]</scope>
    <source>
        <strain evidence="2 3">DCR 1-4-2</strain>
    </source>
</reference>
<dbReference type="GO" id="GO:0005886">
    <property type="term" value="C:plasma membrane"/>
    <property type="evidence" value="ECO:0007669"/>
    <property type="project" value="TreeGrafter"/>
</dbReference>
<accession>A0A0C2JGL7</accession>
<name>A0A0C2JGL7_9VIBR</name>
<protein>
    <recommendedName>
        <fullName evidence="1">DUF218 domain-containing protein</fullName>
    </recommendedName>
</protein>
<dbReference type="CDD" id="cd06259">
    <property type="entry name" value="YdcF-like"/>
    <property type="match status" value="1"/>
</dbReference>
<keyword evidence="3" id="KW-1185">Reference proteome</keyword>
<comment type="caution">
    <text evidence="2">The sequence shown here is derived from an EMBL/GenBank/DDBJ whole genome shotgun (WGS) entry which is preliminary data.</text>
</comment>
<dbReference type="STRING" id="1461322.OJ16_13220"/>
<organism evidence="2 3">
    <name type="scientific">Vibrio renipiscarius</name>
    <dbReference type="NCBI Taxonomy" id="1461322"/>
    <lineage>
        <taxon>Bacteria</taxon>
        <taxon>Pseudomonadati</taxon>
        <taxon>Pseudomonadota</taxon>
        <taxon>Gammaproteobacteria</taxon>
        <taxon>Vibrionales</taxon>
        <taxon>Vibrionaceae</taxon>
        <taxon>Vibrio</taxon>
    </lineage>
</organism>
<dbReference type="Proteomes" id="UP000031672">
    <property type="component" value="Unassembled WGS sequence"/>
</dbReference>
<dbReference type="EMBL" id="JTKH01000023">
    <property type="protein sequence ID" value="KII77069.1"/>
    <property type="molecule type" value="Genomic_DNA"/>
</dbReference>
<evidence type="ECO:0000313" key="2">
    <source>
        <dbReference type="EMBL" id="KII77069.1"/>
    </source>
</evidence>
<accession>A0A0C2JGX2</accession>
<sequence length="213" mass="24412">MNTHTPLFRHIDVLWQYMQLDHDMTPADCIFVLGSNDLRVAEHAAQLYLQGMAGKILFSGGFGRLTEGVFEQSEAETFAVIAQDLGVPAEDIIIENRASNSGENVLFGAQRLQELGLSFKRFILVQKPYMERRAYATFMKQWPMPVEHVSVTSTKHRFDDYFTDEIDLFTVIEAMLGDFERIKNYPSKGFQIEQPIPHDVDIAYQHIRHSLAL</sequence>
<dbReference type="PANTHER" id="PTHR30336:SF20">
    <property type="entry name" value="DUF218 DOMAIN-CONTAINING PROTEIN"/>
    <property type="match status" value="1"/>
</dbReference>
<proteinExistence type="predicted"/>
<dbReference type="OrthoDB" id="2216870at2"/>
<dbReference type="AlphaFoldDB" id="A0A0C2JGL7"/>
<dbReference type="Gene3D" id="3.40.50.620">
    <property type="entry name" value="HUPs"/>
    <property type="match status" value="1"/>
</dbReference>
<dbReference type="PANTHER" id="PTHR30336">
    <property type="entry name" value="INNER MEMBRANE PROTEIN, PROBABLE PERMEASE"/>
    <property type="match status" value="1"/>
</dbReference>
<feature type="domain" description="DUF218" evidence="1">
    <location>
        <begin position="28"/>
        <end position="150"/>
    </location>
</feature>
<dbReference type="InterPro" id="IPR014729">
    <property type="entry name" value="Rossmann-like_a/b/a_fold"/>
</dbReference>
<dbReference type="InterPro" id="IPR051599">
    <property type="entry name" value="Cell_Envelope_Assoc"/>
</dbReference>
<dbReference type="Pfam" id="PF02698">
    <property type="entry name" value="DUF218"/>
    <property type="match status" value="1"/>
</dbReference>
<dbReference type="RefSeq" id="WP_040991473.1">
    <property type="nucleotide sequence ID" value="NZ_JTKH01000023.1"/>
</dbReference>